<dbReference type="PROSITE" id="PS01215">
    <property type="entry name" value="MRP"/>
    <property type="match status" value="1"/>
</dbReference>
<dbReference type="EMBL" id="BEHT01000022">
    <property type="protein sequence ID" value="GBC99186.1"/>
    <property type="molecule type" value="Genomic_DNA"/>
</dbReference>
<dbReference type="GO" id="GO:0005524">
    <property type="term" value="F:ATP binding"/>
    <property type="evidence" value="ECO:0007669"/>
    <property type="project" value="UniProtKB-UniRule"/>
</dbReference>
<dbReference type="PANTHER" id="PTHR42961:SF2">
    <property type="entry name" value="IRON-SULFUR PROTEIN NUBPL"/>
    <property type="match status" value="1"/>
</dbReference>
<comment type="similarity">
    <text evidence="8">Belongs to the Mrp/NBP35 ATP-binding proteins family.</text>
</comment>
<dbReference type="GO" id="GO:0140663">
    <property type="term" value="F:ATP-dependent FeS chaperone activity"/>
    <property type="evidence" value="ECO:0007669"/>
    <property type="project" value="InterPro"/>
</dbReference>
<keyword evidence="5 8" id="KW-0067">ATP-binding</keyword>
<keyword evidence="3 8" id="KW-0479">Metal-binding</keyword>
<dbReference type="InterPro" id="IPR044304">
    <property type="entry name" value="NUBPL-like"/>
</dbReference>
<gene>
    <name evidence="10" type="primary">apbC</name>
    <name evidence="10" type="ORF">HRbin17_01707</name>
</gene>
<dbReference type="GO" id="GO:0016226">
    <property type="term" value="P:iron-sulfur cluster assembly"/>
    <property type="evidence" value="ECO:0007669"/>
    <property type="project" value="InterPro"/>
</dbReference>
<dbReference type="Pfam" id="PF10609">
    <property type="entry name" value="ParA"/>
    <property type="match status" value="1"/>
</dbReference>
<evidence type="ECO:0000256" key="8">
    <source>
        <dbReference type="HAMAP-Rule" id="MF_02040"/>
    </source>
</evidence>
<feature type="domain" description="MIP18 family-like" evidence="9">
    <location>
        <begin position="5"/>
        <end position="75"/>
    </location>
</feature>
<evidence type="ECO:0000256" key="1">
    <source>
        <dbReference type="ARBA" id="ARBA00007352"/>
    </source>
</evidence>
<keyword evidence="7 8" id="KW-0411">Iron-sulfur</keyword>
<evidence type="ECO:0000256" key="6">
    <source>
        <dbReference type="ARBA" id="ARBA00023004"/>
    </source>
</evidence>
<evidence type="ECO:0000256" key="2">
    <source>
        <dbReference type="ARBA" id="ARBA00008205"/>
    </source>
</evidence>
<dbReference type="HAMAP" id="MF_02040">
    <property type="entry name" value="Mrp_NBP35"/>
    <property type="match status" value="1"/>
</dbReference>
<evidence type="ECO:0000256" key="4">
    <source>
        <dbReference type="ARBA" id="ARBA00022741"/>
    </source>
</evidence>
<evidence type="ECO:0000256" key="3">
    <source>
        <dbReference type="ARBA" id="ARBA00022723"/>
    </source>
</evidence>
<dbReference type="SUPFAM" id="SSF117916">
    <property type="entry name" value="Fe-S cluster assembly (FSCA) domain-like"/>
    <property type="match status" value="1"/>
</dbReference>
<dbReference type="PANTHER" id="PTHR42961">
    <property type="entry name" value="IRON-SULFUR PROTEIN NUBPL"/>
    <property type="match status" value="1"/>
</dbReference>
<dbReference type="InterPro" id="IPR034904">
    <property type="entry name" value="FSCA_dom_sf"/>
</dbReference>
<evidence type="ECO:0000313" key="10">
    <source>
        <dbReference type="EMBL" id="GBC99186.1"/>
    </source>
</evidence>
<sequence>MPVTETDILAALQQVRDPELHRDIVSLGMVRNIRIDGDRVTLELVLTTPACPFNEQMRQMAYEAVASVPGVREVELHVSAEVPRGVPEKTPLEGVRNIIAVGSGKGGVGKTTVAVNLAVALAHMGARTGLLDADIYGPNVPRMLGVRQPPDYDPETKKIVPVEAWGIRVMSLGFLVSEDQPVIWRGPILARALQQLLFDVAWGELDYLLVDLPPGTGDVQLSLAQLVPVTGAVIVTTPQDVAFYDAIKGLATFERLNVPVLGIVENMSYFICPHCGERTEIFRRGAVEAECQKRGVRFLGAVPLLPEVCEGSDLGYPIAAAQPDSPAARAFANIAAQLAAAVSVRNLSQPVTTG</sequence>
<comment type="function">
    <text evidence="8">Binds and transfers iron-sulfur (Fe-S) clusters to target apoproteins. Can hydrolyze ATP.</text>
</comment>
<accession>A0A2H5XDD3</accession>
<dbReference type="GO" id="GO:0046872">
    <property type="term" value="F:metal ion binding"/>
    <property type="evidence" value="ECO:0007669"/>
    <property type="project" value="UniProtKB-KW"/>
</dbReference>
<dbReference type="FunFam" id="3.40.50.300:FF:001278">
    <property type="entry name" value="Iron-sulfur cluster carrier protein"/>
    <property type="match status" value="1"/>
</dbReference>
<comment type="subunit">
    <text evidence="8">Homodimer.</text>
</comment>
<evidence type="ECO:0000259" key="9">
    <source>
        <dbReference type="Pfam" id="PF01883"/>
    </source>
</evidence>
<comment type="similarity">
    <text evidence="1">In the N-terminal section; belongs to the MIP18 family.</text>
</comment>
<dbReference type="GO" id="GO:0016887">
    <property type="term" value="F:ATP hydrolysis activity"/>
    <property type="evidence" value="ECO:0007669"/>
    <property type="project" value="UniProtKB-UniRule"/>
</dbReference>
<dbReference type="InterPro" id="IPR019591">
    <property type="entry name" value="Mrp/NBP35_ATP-bd"/>
</dbReference>
<dbReference type="Gene3D" id="3.30.300.130">
    <property type="entry name" value="Fe-S cluster assembly (FSCA)"/>
    <property type="match status" value="1"/>
</dbReference>
<evidence type="ECO:0000256" key="7">
    <source>
        <dbReference type="ARBA" id="ARBA00023014"/>
    </source>
</evidence>
<dbReference type="GO" id="GO:0051539">
    <property type="term" value="F:4 iron, 4 sulfur cluster binding"/>
    <property type="evidence" value="ECO:0007669"/>
    <property type="project" value="TreeGrafter"/>
</dbReference>
<keyword evidence="6 8" id="KW-0408">Iron</keyword>
<evidence type="ECO:0000313" key="11">
    <source>
        <dbReference type="Proteomes" id="UP000236173"/>
    </source>
</evidence>
<reference evidence="11" key="1">
    <citation type="submission" date="2017-09" db="EMBL/GenBank/DDBJ databases">
        <title>Metaegenomics of thermophilic ammonia-oxidizing enrichment culture.</title>
        <authorList>
            <person name="Kato S."/>
            <person name="Suzuki K."/>
        </authorList>
    </citation>
    <scope>NUCLEOTIDE SEQUENCE [LARGE SCALE GENOMIC DNA]</scope>
</reference>
<comment type="caution">
    <text evidence="10">The sequence shown here is derived from an EMBL/GenBank/DDBJ whole genome shotgun (WGS) entry which is preliminary data.</text>
</comment>
<dbReference type="InterPro" id="IPR033756">
    <property type="entry name" value="YlxH/NBP35"/>
</dbReference>
<name>A0A2H5XDD3_9BACT</name>
<dbReference type="InterPro" id="IPR000808">
    <property type="entry name" value="Mrp-like_CS"/>
</dbReference>
<dbReference type="InterPro" id="IPR002744">
    <property type="entry name" value="MIP18-like"/>
</dbReference>
<dbReference type="AlphaFoldDB" id="A0A2H5XDD3"/>
<dbReference type="Proteomes" id="UP000236173">
    <property type="component" value="Unassembled WGS sequence"/>
</dbReference>
<protein>
    <recommendedName>
        <fullName evidence="8">Iron-sulfur cluster carrier protein</fullName>
    </recommendedName>
</protein>
<feature type="binding site" evidence="8">
    <location>
        <begin position="104"/>
        <end position="111"/>
    </location>
    <ligand>
        <name>ATP</name>
        <dbReference type="ChEBI" id="CHEBI:30616"/>
    </ligand>
</feature>
<dbReference type="Gene3D" id="3.40.50.300">
    <property type="entry name" value="P-loop containing nucleotide triphosphate hydrolases"/>
    <property type="match status" value="1"/>
</dbReference>
<dbReference type="CDD" id="cd02037">
    <property type="entry name" value="Mrp_NBP35"/>
    <property type="match status" value="1"/>
</dbReference>
<keyword evidence="8" id="KW-0378">Hydrolase</keyword>
<dbReference type="Pfam" id="PF01883">
    <property type="entry name" value="FeS_assembly_P"/>
    <property type="match status" value="1"/>
</dbReference>
<dbReference type="InterPro" id="IPR027417">
    <property type="entry name" value="P-loop_NTPase"/>
</dbReference>
<proteinExistence type="inferred from homology"/>
<keyword evidence="4 8" id="KW-0547">Nucleotide-binding</keyword>
<organism evidence="10 11">
    <name type="scientific">Candidatus Fervidibacter japonicus</name>
    <dbReference type="NCBI Taxonomy" id="2035412"/>
    <lineage>
        <taxon>Bacteria</taxon>
        <taxon>Candidatus Fervidibacterota</taxon>
        <taxon>Candidatus Fervidibacter</taxon>
    </lineage>
</organism>
<dbReference type="SUPFAM" id="SSF52540">
    <property type="entry name" value="P-loop containing nucleoside triphosphate hydrolases"/>
    <property type="match status" value="1"/>
</dbReference>
<comment type="similarity">
    <text evidence="2">In the C-terminal section; belongs to the Mrp/NBP35 ATP-binding proteins family.</text>
</comment>
<evidence type="ECO:0000256" key="5">
    <source>
        <dbReference type="ARBA" id="ARBA00022840"/>
    </source>
</evidence>